<dbReference type="OrthoDB" id="9795789at2"/>
<keyword evidence="1" id="KW-0808">Transferase</keyword>
<evidence type="ECO:0000313" key="1">
    <source>
        <dbReference type="EMBL" id="TIC86915.1"/>
    </source>
</evidence>
<sequence>MSLKIYLAGPDVFRNNADAYFSHLKAELSALGLEGVSPLDGELSANEAPAELARAIYQANIARIAEADAVLANLAWFRGTEPDSGTAFELGYAAALKKPVFAYNVPAVPMLRRLAGEVPLTADADAFRDAEGMAVENFGLPLNLMLAVSAQCHETREAAVAALAAFLRPAAH</sequence>
<keyword evidence="2" id="KW-1185">Reference proteome</keyword>
<dbReference type="GO" id="GO:0016740">
    <property type="term" value="F:transferase activity"/>
    <property type="evidence" value="ECO:0007669"/>
    <property type="project" value="UniProtKB-KW"/>
</dbReference>
<dbReference type="Proteomes" id="UP000308891">
    <property type="component" value="Unassembled WGS sequence"/>
</dbReference>
<proteinExistence type="predicted"/>
<accession>A0A4T0V6P2</accession>
<dbReference type="Gene3D" id="3.40.50.450">
    <property type="match status" value="1"/>
</dbReference>
<dbReference type="SUPFAM" id="SSF52309">
    <property type="entry name" value="N-(deoxy)ribosyltransferase-like"/>
    <property type="match status" value="1"/>
</dbReference>
<dbReference type="RefSeq" id="WP_136550926.1">
    <property type="nucleotide sequence ID" value="NZ_STGJ01000001.1"/>
</dbReference>
<dbReference type="PANTHER" id="PTHR15364:SF0">
    <property type="entry name" value="2'-DEOXYNUCLEOSIDE 5'-PHOSPHATE N-HYDROLASE 1"/>
    <property type="match status" value="1"/>
</dbReference>
<dbReference type="AlphaFoldDB" id="A0A4T0V6P2"/>
<dbReference type="GO" id="GO:0009159">
    <property type="term" value="P:deoxyribonucleoside monophosphate catabolic process"/>
    <property type="evidence" value="ECO:0007669"/>
    <property type="project" value="TreeGrafter"/>
</dbReference>
<evidence type="ECO:0000313" key="2">
    <source>
        <dbReference type="Proteomes" id="UP000308891"/>
    </source>
</evidence>
<dbReference type="Pfam" id="PF05014">
    <property type="entry name" value="Nuc_deoxyrib_tr"/>
    <property type="match status" value="1"/>
</dbReference>
<dbReference type="GO" id="GO:0070694">
    <property type="term" value="F:5-hydroxymethyl-dUMP N-hydrolase activity"/>
    <property type="evidence" value="ECO:0007669"/>
    <property type="project" value="TreeGrafter"/>
</dbReference>
<name>A0A4T0V6P2_9NEIS</name>
<reference evidence="1 2" key="1">
    <citation type="submission" date="2019-04" db="EMBL/GenBank/DDBJ databases">
        <title>Crenobacter sp. nov.</title>
        <authorList>
            <person name="Shi S."/>
        </authorList>
    </citation>
    <scope>NUCLEOTIDE SEQUENCE [LARGE SCALE GENOMIC DNA]</scope>
    <source>
        <strain evidence="1 2">GY 70310</strain>
    </source>
</reference>
<comment type="caution">
    <text evidence="1">The sequence shown here is derived from an EMBL/GenBank/DDBJ whole genome shotgun (WGS) entry which is preliminary data.</text>
</comment>
<gene>
    <name evidence="1" type="ORF">E5K04_00430</name>
</gene>
<dbReference type="InterPro" id="IPR051239">
    <property type="entry name" value="2'-dNMP_N-hydrolase"/>
</dbReference>
<dbReference type="PANTHER" id="PTHR15364">
    <property type="entry name" value="2'-DEOXYNUCLEOSIDE 5'-PHOSPHATE N-HYDROLASE 1"/>
    <property type="match status" value="1"/>
</dbReference>
<dbReference type="EMBL" id="STGJ01000001">
    <property type="protein sequence ID" value="TIC86915.1"/>
    <property type="molecule type" value="Genomic_DNA"/>
</dbReference>
<protein>
    <submittedName>
        <fullName evidence="1">Nucleoside 2-deoxyribosyltransferase</fullName>
    </submittedName>
</protein>
<organism evidence="1 2">
    <name type="scientific">Crenobacter intestini</name>
    <dbReference type="NCBI Taxonomy" id="2563443"/>
    <lineage>
        <taxon>Bacteria</taxon>
        <taxon>Pseudomonadati</taxon>
        <taxon>Pseudomonadota</taxon>
        <taxon>Betaproteobacteria</taxon>
        <taxon>Neisseriales</taxon>
        <taxon>Neisseriaceae</taxon>
        <taxon>Crenobacter</taxon>
    </lineage>
</organism>
<dbReference type="InterPro" id="IPR007710">
    <property type="entry name" value="Nucleoside_deoxyribTrfase"/>
</dbReference>